<dbReference type="PANTHER" id="PTHR12271:SF40">
    <property type="entry name" value="POLY(A) RNA POLYMERASE GLD2"/>
    <property type="match status" value="1"/>
</dbReference>
<comment type="cofactor">
    <cofactor evidence="2">
        <name>Mg(2+)</name>
        <dbReference type="ChEBI" id="CHEBI:18420"/>
    </cofactor>
</comment>
<dbReference type="Gene3D" id="3.30.460.10">
    <property type="entry name" value="Beta Polymerase, domain 2"/>
    <property type="match status" value="1"/>
</dbReference>
<dbReference type="Pfam" id="PF03828">
    <property type="entry name" value="PAP_assoc"/>
    <property type="match status" value="1"/>
</dbReference>
<organism evidence="11 12">
    <name type="scientific">Camelina sativa</name>
    <name type="common">False flax</name>
    <name type="synonym">Myagrum sativum</name>
    <dbReference type="NCBI Taxonomy" id="90675"/>
    <lineage>
        <taxon>Eukaryota</taxon>
        <taxon>Viridiplantae</taxon>
        <taxon>Streptophyta</taxon>
        <taxon>Embryophyta</taxon>
        <taxon>Tracheophyta</taxon>
        <taxon>Spermatophyta</taxon>
        <taxon>Magnoliopsida</taxon>
        <taxon>eudicotyledons</taxon>
        <taxon>Gunneridae</taxon>
        <taxon>Pentapetalae</taxon>
        <taxon>rosids</taxon>
        <taxon>malvids</taxon>
        <taxon>Brassicales</taxon>
        <taxon>Brassicaceae</taxon>
        <taxon>Camelineae</taxon>
        <taxon>Camelina</taxon>
    </lineage>
</organism>
<dbReference type="InterPro" id="IPR043519">
    <property type="entry name" value="NT_sf"/>
</dbReference>
<dbReference type="InterPro" id="IPR002058">
    <property type="entry name" value="PAP_assoc"/>
</dbReference>
<feature type="domain" description="PAP-associated" evidence="9">
    <location>
        <begin position="658"/>
        <end position="716"/>
    </location>
</feature>
<comment type="subcellular location">
    <subcellularLocation>
        <location evidence="3">Cytoplasm</location>
    </subcellularLocation>
</comment>
<dbReference type="InterPro" id="IPR054708">
    <property type="entry name" value="MTPAP-like_central"/>
</dbReference>
<evidence type="ECO:0000256" key="1">
    <source>
        <dbReference type="ARBA" id="ARBA00001936"/>
    </source>
</evidence>
<evidence type="ECO:0000256" key="2">
    <source>
        <dbReference type="ARBA" id="ARBA00001946"/>
    </source>
</evidence>
<feature type="compositionally biased region" description="Low complexity" evidence="8">
    <location>
        <begin position="31"/>
        <end position="42"/>
    </location>
</feature>
<reference evidence="12" key="2">
    <citation type="submission" date="2025-08" db="UniProtKB">
        <authorList>
            <consortium name="RefSeq"/>
        </authorList>
    </citation>
    <scope>IDENTIFICATION</scope>
    <source>
        <tissue evidence="12">Leaf</tissue>
    </source>
</reference>
<keyword evidence="11" id="KW-1185">Reference proteome</keyword>
<keyword evidence="4" id="KW-0963">Cytoplasm</keyword>
<evidence type="ECO:0000313" key="12">
    <source>
        <dbReference type="RefSeq" id="XP_010518183.1"/>
    </source>
</evidence>
<evidence type="ECO:0000313" key="11">
    <source>
        <dbReference type="Proteomes" id="UP000694864"/>
    </source>
</evidence>
<dbReference type="RefSeq" id="XP_010518183.1">
    <property type="nucleotide sequence ID" value="XM_010519881.2"/>
</dbReference>
<evidence type="ECO:0000256" key="4">
    <source>
        <dbReference type="ARBA" id="ARBA00022490"/>
    </source>
</evidence>
<evidence type="ECO:0000259" key="10">
    <source>
        <dbReference type="Pfam" id="PF22600"/>
    </source>
</evidence>
<dbReference type="Pfam" id="PF22600">
    <property type="entry name" value="MTPAP-like_central"/>
    <property type="match status" value="1"/>
</dbReference>
<feature type="compositionally biased region" description="Basic and acidic residues" evidence="8">
    <location>
        <begin position="389"/>
        <end position="408"/>
    </location>
</feature>
<feature type="region of interest" description="Disordered" evidence="8">
    <location>
        <begin position="383"/>
        <end position="408"/>
    </location>
</feature>
<protein>
    <submittedName>
        <fullName evidence="12">UTP:RNA uridylyltransferase 1-like</fullName>
    </submittedName>
</protein>
<feature type="region of interest" description="Disordered" evidence="8">
    <location>
        <begin position="1"/>
        <end position="88"/>
    </location>
</feature>
<dbReference type="SUPFAM" id="SSF81301">
    <property type="entry name" value="Nucleotidyltransferase"/>
    <property type="match status" value="1"/>
</dbReference>
<evidence type="ECO:0000256" key="6">
    <source>
        <dbReference type="ARBA" id="ARBA00022723"/>
    </source>
</evidence>
<gene>
    <name evidence="12" type="primary">LOC104793522</name>
</gene>
<dbReference type="GeneID" id="104793522"/>
<dbReference type="SUPFAM" id="SSF81631">
    <property type="entry name" value="PAP/OAS1 substrate-binding domain"/>
    <property type="match status" value="1"/>
</dbReference>
<keyword evidence="7" id="KW-0460">Magnesium</keyword>
<evidence type="ECO:0000256" key="5">
    <source>
        <dbReference type="ARBA" id="ARBA00022679"/>
    </source>
</evidence>
<feature type="compositionally biased region" description="Basic and acidic residues" evidence="8">
    <location>
        <begin position="340"/>
        <end position="358"/>
    </location>
</feature>
<evidence type="ECO:0000256" key="7">
    <source>
        <dbReference type="ARBA" id="ARBA00022842"/>
    </source>
</evidence>
<evidence type="ECO:0000256" key="8">
    <source>
        <dbReference type="SAM" id="MobiDB-lite"/>
    </source>
</evidence>
<feature type="domain" description="Poly(A) RNA polymerase mitochondrial-like central palm" evidence="10">
    <location>
        <begin position="442"/>
        <end position="569"/>
    </location>
</feature>
<evidence type="ECO:0000259" key="9">
    <source>
        <dbReference type="Pfam" id="PF03828"/>
    </source>
</evidence>
<feature type="region of interest" description="Disordered" evidence="8">
    <location>
        <begin position="340"/>
        <end position="370"/>
    </location>
</feature>
<dbReference type="PANTHER" id="PTHR12271">
    <property type="entry name" value="POLY A POLYMERASE CID PAP -RELATED"/>
    <property type="match status" value="1"/>
</dbReference>
<dbReference type="Gene3D" id="1.10.1410.10">
    <property type="match status" value="1"/>
</dbReference>
<dbReference type="Proteomes" id="UP000694864">
    <property type="component" value="Chromosome 6"/>
</dbReference>
<evidence type="ECO:0000256" key="3">
    <source>
        <dbReference type="ARBA" id="ARBA00004496"/>
    </source>
</evidence>
<dbReference type="CDD" id="cd05402">
    <property type="entry name" value="NT_PAP_TUTase"/>
    <property type="match status" value="1"/>
</dbReference>
<reference evidence="11" key="1">
    <citation type="journal article" date="2014" name="Nat. Commun.">
        <title>The emerging biofuel crop Camelina sativa retains a highly undifferentiated hexaploid genome structure.</title>
        <authorList>
            <person name="Kagale S."/>
            <person name="Koh C."/>
            <person name="Nixon J."/>
            <person name="Bollina V."/>
            <person name="Clarke W.E."/>
            <person name="Tuteja R."/>
            <person name="Spillane C."/>
            <person name="Robinson S.J."/>
            <person name="Links M.G."/>
            <person name="Clarke C."/>
            <person name="Higgins E.E."/>
            <person name="Huebert T."/>
            <person name="Sharpe A.G."/>
            <person name="Parkin I.A."/>
        </authorList>
    </citation>
    <scope>NUCLEOTIDE SEQUENCE [LARGE SCALE GENOMIC DNA]</scope>
    <source>
        <strain evidence="11">cv. DH55</strain>
    </source>
</reference>
<keyword evidence="6" id="KW-0479">Metal-binding</keyword>
<feature type="region of interest" description="Disordered" evidence="8">
    <location>
        <begin position="217"/>
        <end position="272"/>
    </location>
</feature>
<accession>A0ABM0ZNC2</accession>
<comment type="cofactor">
    <cofactor evidence="1">
        <name>Mn(2+)</name>
        <dbReference type="ChEBI" id="CHEBI:29035"/>
    </cofactor>
</comment>
<name>A0ABM0ZNC2_CAMSA</name>
<keyword evidence="5" id="KW-0808">Transferase</keyword>
<sequence length="767" mass="86104">MADGGGADSAAPPSDNVGDFILSLLQQNTRPSPSQQQQGGPQHLDPAIAAVGPTVNPFPPSIWQSSSNNGPGGHHNPSSSWPLAFSPPPHPNLSPNLLGFPQFTHNPFTANQFDSNQRLSPEDAYRLGFPGTGTHPIQSMIQQQQLPPPPPQSETRQLVFGSFSGDATQSLNGLRNGNLMYDSKHHEQLMRNHPQSVVLNPNTDPNLSHHRNHDVNELRGGHSGRGNWGPIGNNVRGFKSTPTPPPPGFSSNQRGWDNMNLASKGDDSFQRNNHDKAMWEHSSFNAEADRLRGLSIQNESKFNLSQQIDHPGPPKGTSLHSVSTADAANSLSMLNKEARGRIERKEELGQLSKGKKEGNGNSGPGVDEVDDFGEDIVESLLLEAETDDKDAKDEKKNSKTSRDKESRVDNRGRWLLSQRLRERKMYMACRNDIHRHDAPFIAVYKSLIPAEEELEKQRQLMAQLENLVAKEWPHAKLYLYGSCANSFGFPKSDIDVCLAIDDDDINKSDMLLKLADILESDNLQNVQALTRARVPIVKLMDPVTGISCDICINNVLAVVNTKLLRDYSRIDVRLRQLAFIVKHWAKSRRVNETYQGTLSSYAYVLMCIHFLQLRRPPILPCLQEMKPTYSVRVDNIRCSYFDDVDRLENFGSSNRETIAELVWGFFNYWAYAHDYANTVVSVRTGSILGKREKDWTRRVGNDRHLICIEDPFETSHDLGRVVDKFSIRVLREEFERAAEIMHQDRNPCAKLFEPYLPEDNNNGQGHN</sequence>
<proteinExistence type="predicted"/>